<dbReference type="Proteomes" id="UP000451860">
    <property type="component" value="Unassembled WGS sequence"/>
</dbReference>
<keyword evidence="3 6" id="KW-0479">Metal-binding</keyword>
<keyword evidence="6" id="KW-0800">Toxin</keyword>
<evidence type="ECO:0000256" key="4">
    <source>
        <dbReference type="ARBA" id="ARBA00022801"/>
    </source>
</evidence>
<dbReference type="GO" id="GO:0090729">
    <property type="term" value="F:toxin activity"/>
    <property type="evidence" value="ECO:0007669"/>
    <property type="project" value="UniProtKB-KW"/>
</dbReference>
<dbReference type="AlphaFoldDB" id="A0A7J5UJE1"/>
<evidence type="ECO:0000256" key="2">
    <source>
        <dbReference type="ARBA" id="ARBA00022722"/>
    </source>
</evidence>
<comment type="function">
    <text evidence="6">Toxic component of a toxin-antitoxin (TA) system. An RNase.</text>
</comment>
<dbReference type="InterPro" id="IPR029060">
    <property type="entry name" value="PIN-like_dom_sf"/>
</dbReference>
<reference evidence="8 9" key="1">
    <citation type="submission" date="2019-10" db="EMBL/GenBank/DDBJ databases">
        <title>Georgenia wutianyii sp. nov. and Georgenia yuyongxinii sp. nov. isolated from plateau pika (Ochotona curzoniae) in the Qinghai-Tibet plateau of China.</title>
        <authorList>
            <person name="Tian Z."/>
        </authorList>
    </citation>
    <scope>NUCLEOTIDE SEQUENCE [LARGE SCALE GENOMIC DNA]</scope>
    <source>
        <strain evidence="8 9">DSM 21501</strain>
    </source>
</reference>
<dbReference type="Pfam" id="PF01850">
    <property type="entry name" value="PIN"/>
    <property type="match status" value="1"/>
</dbReference>
<proteinExistence type="inferred from homology"/>
<feature type="domain" description="PIN" evidence="7">
    <location>
        <begin position="4"/>
        <end position="119"/>
    </location>
</feature>
<evidence type="ECO:0000256" key="6">
    <source>
        <dbReference type="HAMAP-Rule" id="MF_00265"/>
    </source>
</evidence>
<comment type="cofactor">
    <cofactor evidence="6">
        <name>Mg(2+)</name>
        <dbReference type="ChEBI" id="CHEBI:18420"/>
    </cofactor>
</comment>
<keyword evidence="5 6" id="KW-0460">Magnesium</keyword>
<dbReference type="GO" id="GO:0004540">
    <property type="term" value="F:RNA nuclease activity"/>
    <property type="evidence" value="ECO:0007669"/>
    <property type="project" value="InterPro"/>
</dbReference>
<evidence type="ECO:0000313" key="9">
    <source>
        <dbReference type="Proteomes" id="UP000451860"/>
    </source>
</evidence>
<keyword evidence="1 6" id="KW-1277">Toxin-antitoxin system</keyword>
<keyword evidence="9" id="KW-1185">Reference proteome</keyword>
<dbReference type="EC" id="3.1.-.-" evidence="6"/>
<feature type="binding site" evidence="6">
    <location>
        <position position="91"/>
    </location>
    <ligand>
        <name>Mg(2+)</name>
        <dbReference type="ChEBI" id="CHEBI:18420"/>
    </ligand>
</feature>
<evidence type="ECO:0000256" key="3">
    <source>
        <dbReference type="ARBA" id="ARBA00022723"/>
    </source>
</evidence>
<dbReference type="HAMAP" id="MF_00265">
    <property type="entry name" value="VapC_Nob1"/>
    <property type="match status" value="1"/>
</dbReference>
<dbReference type="RefSeq" id="WP_152202565.1">
    <property type="nucleotide sequence ID" value="NZ_VUKF01000015.1"/>
</dbReference>
<protein>
    <recommendedName>
        <fullName evidence="6">Ribonuclease VapC</fullName>
        <shortName evidence="6">RNase VapC</shortName>
        <ecNumber evidence="6">3.1.-.-</ecNumber>
    </recommendedName>
    <alternativeName>
        <fullName evidence="6">Toxin VapC</fullName>
    </alternativeName>
</protein>
<dbReference type="InterPro" id="IPR022907">
    <property type="entry name" value="VapC_family"/>
</dbReference>
<feature type="binding site" evidence="6">
    <location>
        <position position="6"/>
    </location>
    <ligand>
        <name>Mg(2+)</name>
        <dbReference type="ChEBI" id="CHEBI:18420"/>
    </ligand>
</feature>
<keyword evidence="2 6" id="KW-0540">Nuclease</keyword>
<evidence type="ECO:0000256" key="1">
    <source>
        <dbReference type="ARBA" id="ARBA00022649"/>
    </source>
</evidence>
<name>A0A7J5UJE1_9MICO</name>
<sequence length="138" mass="14468">MAHYLDTSALVKLVVAEEESAALFAWSSDQESGLVSSDLARTELVRVVRRAAPDLMGRARAVLDTLVLLTLPTSTFEEAGRLGPPGLHSLDVLHLAAALRLGDDLEALVTYDDRLAGAAGALAIPVLSPGHAHRGPPA</sequence>
<dbReference type="EMBL" id="WHJE01000163">
    <property type="protein sequence ID" value="KAE8762492.1"/>
    <property type="molecule type" value="Genomic_DNA"/>
</dbReference>
<organism evidence="8 9">
    <name type="scientific">Georgenia thermotolerans</name>
    <dbReference type="NCBI Taxonomy" id="527326"/>
    <lineage>
        <taxon>Bacteria</taxon>
        <taxon>Bacillati</taxon>
        <taxon>Actinomycetota</taxon>
        <taxon>Actinomycetes</taxon>
        <taxon>Micrococcales</taxon>
        <taxon>Bogoriellaceae</taxon>
        <taxon>Georgenia</taxon>
    </lineage>
</organism>
<dbReference type="Gene3D" id="3.40.50.1010">
    <property type="entry name" value="5'-nuclease"/>
    <property type="match status" value="1"/>
</dbReference>
<dbReference type="InterPro" id="IPR002716">
    <property type="entry name" value="PIN_dom"/>
</dbReference>
<evidence type="ECO:0000313" key="8">
    <source>
        <dbReference type="EMBL" id="KAE8762492.1"/>
    </source>
</evidence>
<accession>A0A7J5UJE1</accession>
<evidence type="ECO:0000259" key="7">
    <source>
        <dbReference type="Pfam" id="PF01850"/>
    </source>
</evidence>
<dbReference type="SUPFAM" id="SSF88723">
    <property type="entry name" value="PIN domain-like"/>
    <property type="match status" value="1"/>
</dbReference>
<keyword evidence="4 6" id="KW-0378">Hydrolase</keyword>
<dbReference type="GO" id="GO:0016787">
    <property type="term" value="F:hydrolase activity"/>
    <property type="evidence" value="ECO:0007669"/>
    <property type="project" value="UniProtKB-KW"/>
</dbReference>
<dbReference type="GO" id="GO:0000287">
    <property type="term" value="F:magnesium ion binding"/>
    <property type="evidence" value="ECO:0007669"/>
    <property type="project" value="UniProtKB-UniRule"/>
</dbReference>
<dbReference type="CDD" id="cd09874">
    <property type="entry name" value="PIN_MT3492-like"/>
    <property type="match status" value="1"/>
</dbReference>
<comment type="caution">
    <text evidence="8">The sequence shown here is derived from an EMBL/GenBank/DDBJ whole genome shotgun (WGS) entry which is preliminary data.</text>
</comment>
<dbReference type="OrthoDB" id="1525146at2"/>
<comment type="similarity">
    <text evidence="6">Belongs to the PINc/VapC protein family.</text>
</comment>
<gene>
    <name evidence="6" type="primary">vapC</name>
    <name evidence="8" type="ORF">GB883_19090</name>
</gene>
<evidence type="ECO:0000256" key="5">
    <source>
        <dbReference type="ARBA" id="ARBA00022842"/>
    </source>
</evidence>